<feature type="region of interest" description="Disordered" evidence="1">
    <location>
        <begin position="264"/>
        <end position="298"/>
    </location>
</feature>
<protein>
    <submittedName>
        <fullName evidence="2">Uncharacterized protein</fullName>
    </submittedName>
</protein>
<comment type="caution">
    <text evidence="2">The sequence shown here is derived from an EMBL/GenBank/DDBJ whole genome shotgun (WGS) entry which is preliminary data.</text>
</comment>
<evidence type="ECO:0000313" key="2">
    <source>
        <dbReference type="EMBL" id="GKT37354.1"/>
    </source>
</evidence>
<feature type="compositionally biased region" description="Basic and acidic residues" evidence="1">
    <location>
        <begin position="288"/>
        <end position="298"/>
    </location>
</feature>
<name>A0ABQ5KY31_9EUKA</name>
<feature type="compositionally biased region" description="Basic and acidic residues" evidence="1">
    <location>
        <begin position="264"/>
        <end position="279"/>
    </location>
</feature>
<feature type="compositionally biased region" description="Basic and acidic residues" evidence="1">
    <location>
        <begin position="55"/>
        <end position="67"/>
    </location>
</feature>
<reference evidence="2" key="1">
    <citation type="submission" date="2022-03" db="EMBL/GenBank/DDBJ databases">
        <title>Draft genome sequence of Aduncisulcus paluster, a free-living microaerophilic Fornicata.</title>
        <authorList>
            <person name="Yuyama I."/>
            <person name="Kume K."/>
            <person name="Tamura T."/>
            <person name="Inagaki Y."/>
            <person name="Hashimoto T."/>
        </authorList>
    </citation>
    <scope>NUCLEOTIDE SEQUENCE</scope>
    <source>
        <strain evidence="2">NY0171</strain>
    </source>
</reference>
<sequence>MFSKLKEALQEKDLTTSTYGRGNIIPGTESLIQSQERKLKEEQKRPPISSQIPKRPNEPLHERKHLETPTSLQHIAIDIPSSEVSSSSKEEMLPSEDISMLIEGYKETISTLHASLAKSEKEVKEWRLDALSNAAAKRMLKKAEEKARVSEERGRMSMEDKFGYERQIFQIIEGKKQQAEEISALRRGCQRLTDLVSQSLAYVEMIDISVCRNLTVGLLKSLYNERKTRWFASKEWSEDVFPAVRAVAEVFKFSDKDKFYCGIPKDKDHKDTSPTDKRSSSSVGMSDDSEKSDGNGKKKLSEMFLEYIDKEG</sequence>
<feature type="region of interest" description="Disordered" evidence="1">
    <location>
        <begin position="1"/>
        <end position="72"/>
    </location>
</feature>
<accession>A0ABQ5KY31</accession>
<dbReference type="Proteomes" id="UP001057375">
    <property type="component" value="Unassembled WGS sequence"/>
</dbReference>
<evidence type="ECO:0000313" key="3">
    <source>
        <dbReference type="Proteomes" id="UP001057375"/>
    </source>
</evidence>
<gene>
    <name evidence="2" type="ORF">ADUPG1_010155</name>
</gene>
<feature type="compositionally biased region" description="Basic and acidic residues" evidence="1">
    <location>
        <begin position="1"/>
        <end position="14"/>
    </location>
</feature>
<evidence type="ECO:0000256" key="1">
    <source>
        <dbReference type="SAM" id="MobiDB-lite"/>
    </source>
</evidence>
<proteinExistence type="predicted"/>
<dbReference type="EMBL" id="BQXS01011459">
    <property type="protein sequence ID" value="GKT37354.1"/>
    <property type="molecule type" value="Genomic_DNA"/>
</dbReference>
<feature type="compositionally biased region" description="Basic and acidic residues" evidence="1">
    <location>
        <begin position="35"/>
        <end position="45"/>
    </location>
</feature>
<keyword evidence="3" id="KW-1185">Reference proteome</keyword>
<organism evidence="2 3">
    <name type="scientific">Aduncisulcus paluster</name>
    <dbReference type="NCBI Taxonomy" id="2918883"/>
    <lineage>
        <taxon>Eukaryota</taxon>
        <taxon>Metamonada</taxon>
        <taxon>Carpediemonas-like organisms</taxon>
        <taxon>Aduncisulcus</taxon>
    </lineage>
</organism>